<reference evidence="2 3" key="1">
    <citation type="journal article" date="2017" name="Int. J. Syst. Evol. Microbiol.">
        <title>Photobacterium alginatilyticum sp. nov., a marine bacterium isolated from bottom seawater.</title>
        <authorList>
            <person name="Wang X."/>
            <person name="Wang Y."/>
            <person name="Yang X."/>
            <person name="Sun H."/>
            <person name="Li B."/>
            <person name="Zhang X.H."/>
        </authorList>
    </citation>
    <scope>NUCLEOTIDE SEQUENCE [LARGE SCALE GENOMIC DNA]</scope>
    <source>
        <strain evidence="2 3">P03D4</strain>
    </source>
</reference>
<dbReference type="Proteomes" id="UP000738517">
    <property type="component" value="Unassembled WGS sequence"/>
</dbReference>
<dbReference type="EMBL" id="RSEJ01000029">
    <property type="protein sequence ID" value="NBI55287.1"/>
    <property type="molecule type" value="Genomic_DNA"/>
</dbReference>
<sequence>MRPASPVRYVSTPRSPSRLRATSHAPTFKARKAPQHVAEVHTITTAEPVIAQQCADNEQAA</sequence>
<organism evidence="2 3">
    <name type="scientific">Photobacterium alginatilyticum</name>
    <dbReference type="NCBI Taxonomy" id="1775171"/>
    <lineage>
        <taxon>Bacteria</taxon>
        <taxon>Pseudomonadati</taxon>
        <taxon>Pseudomonadota</taxon>
        <taxon>Gammaproteobacteria</taxon>
        <taxon>Vibrionales</taxon>
        <taxon>Vibrionaceae</taxon>
        <taxon>Photobacterium</taxon>
    </lineage>
</organism>
<feature type="region of interest" description="Disordered" evidence="1">
    <location>
        <begin position="1"/>
        <end position="34"/>
    </location>
</feature>
<gene>
    <name evidence="2" type="ORF">EIZ48_22475</name>
</gene>
<evidence type="ECO:0000256" key="1">
    <source>
        <dbReference type="SAM" id="MobiDB-lite"/>
    </source>
</evidence>
<keyword evidence="3" id="KW-1185">Reference proteome</keyword>
<evidence type="ECO:0000313" key="3">
    <source>
        <dbReference type="Proteomes" id="UP000738517"/>
    </source>
</evidence>
<proteinExistence type="predicted"/>
<name>A0ABW9YN42_9GAMM</name>
<comment type="caution">
    <text evidence="2">The sequence shown here is derived from an EMBL/GenBank/DDBJ whole genome shotgun (WGS) entry which is preliminary data.</text>
</comment>
<accession>A0ABW9YN42</accession>
<protein>
    <submittedName>
        <fullName evidence="2">Uncharacterized protein</fullName>
    </submittedName>
</protein>
<evidence type="ECO:0000313" key="2">
    <source>
        <dbReference type="EMBL" id="NBI55287.1"/>
    </source>
</evidence>